<comment type="similarity">
    <text evidence="3">Belongs to the class-I pyridoxal-phosphate-dependent aminotransferase family.</text>
</comment>
<dbReference type="PANTHER" id="PTHR42885:SF1">
    <property type="entry name" value="THREONINE-PHOSPHATE DECARBOXYLASE"/>
    <property type="match status" value="1"/>
</dbReference>
<dbReference type="EMBL" id="CP067393">
    <property type="protein sequence ID" value="QQP86468.1"/>
    <property type="molecule type" value="Genomic_DNA"/>
</dbReference>
<dbReference type="KEGG" id="eaz:JHT90_04305"/>
<comment type="cofactor">
    <cofactor evidence="1 3">
        <name>pyridoxal 5'-phosphate</name>
        <dbReference type="ChEBI" id="CHEBI:597326"/>
    </cofactor>
</comment>
<keyword evidence="3 5" id="KW-0032">Aminotransferase</keyword>
<feature type="domain" description="Aminotransferase class I/classII large" evidence="4">
    <location>
        <begin position="18"/>
        <end position="331"/>
    </location>
</feature>
<dbReference type="AlphaFoldDB" id="A0A974NH47"/>
<name>A0A974NH47_9GAMM</name>
<dbReference type="RefSeq" id="WP_201094566.1">
    <property type="nucleotide sequence ID" value="NZ_CP067393.1"/>
</dbReference>
<keyword evidence="6" id="KW-1185">Reference proteome</keyword>
<dbReference type="InterPro" id="IPR004839">
    <property type="entry name" value="Aminotransferase_I/II_large"/>
</dbReference>
<dbReference type="Gene3D" id="3.40.640.10">
    <property type="entry name" value="Type I PLP-dependent aspartate aminotransferase-like (Major domain)"/>
    <property type="match status" value="1"/>
</dbReference>
<keyword evidence="3" id="KW-0808">Transferase</keyword>
<dbReference type="PROSITE" id="PS00105">
    <property type="entry name" value="AA_TRANSFER_CLASS_1"/>
    <property type="match status" value="1"/>
</dbReference>
<dbReference type="EC" id="2.6.1.-" evidence="3"/>
<evidence type="ECO:0000256" key="2">
    <source>
        <dbReference type="ARBA" id="ARBA00022898"/>
    </source>
</evidence>
<dbReference type="GO" id="GO:0030170">
    <property type="term" value="F:pyridoxal phosphate binding"/>
    <property type="evidence" value="ECO:0007669"/>
    <property type="project" value="InterPro"/>
</dbReference>
<evidence type="ECO:0000313" key="6">
    <source>
        <dbReference type="Proteomes" id="UP000595278"/>
    </source>
</evidence>
<evidence type="ECO:0000256" key="1">
    <source>
        <dbReference type="ARBA" id="ARBA00001933"/>
    </source>
</evidence>
<protein>
    <recommendedName>
        <fullName evidence="3">Aminotransferase</fullName>
        <ecNumber evidence="3">2.6.1.-</ecNumber>
    </recommendedName>
</protein>
<evidence type="ECO:0000313" key="5">
    <source>
        <dbReference type="EMBL" id="QQP86468.1"/>
    </source>
</evidence>
<dbReference type="Pfam" id="PF00155">
    <property type="entry name" value="Aminotran_1_2"/>
    <property type="match status" value="1"/>
</dbReference>
<dbReference type="Gene3D" id="3.90.1150.10">
    <property type="entry name" value="Aspartate Aminotransferase, domain 1"/>
    <property type="match status" value="1"/>
</dbReference>
<dbReference type="InterPro" id="IPR015422">
    <property type="entry name" value="PyrdxlP-dep_Trfase_small"/>
</dbReference>
<dbReference type="CDD" id="cd00609">
    <property type="entry name" value="AAT_like"/>
    <property type="match status" value="1"/>
</dbReference>
<dbReference type="InterPro" id="IPR015424">
    <property type="entry name" value="PyrdxlP-dep_Trfase"/>
</dbReference>
<proteinExistence type="inferred from homology"/>
<evidence type="ECO:0000256" key="3">
    <source>
        <dbReference type="RuleBase" id="RU000481"/>
    </source>
</evidence>
<gene>
    <name evidence="5" type="ORF">JHT90_04305</name>
</gene>
<accession>A0A974NH47</accession>
<evidence type="ECO:0000259" key="4">
    <source>
        <dbReference type="Pfam" id="PF00155"/>
    </source>
</evidence>
<keyword evidence="2" id="KW-0663">Pyridoxal phosphate</keyword>
<dbReference type="PANTHER" id="PTHR42885">
    <property type="entry name" value="HISTIDINOL-PHOSPHATE AMINOTRANSFERASE-RELATED"/>
    <property type="match status" value="1"/>
</dbReference>
<dbReference type="Proteomes" id="UP000595278">
    <property type="component" value="Chromosome"/>
</dbReference>
<dbReference type="InterPro" id="IPR015421">
    <property type="entry name" value="PyrdxlP-dep_Trfase_major"/>
</dbReference>
<reference evidence="5 6" key="1">
    <citation type="submission" date="2021-01" db="EMBL/GenBank/DDBJ databases">
        <title>Entomomonas sp. F2A isolated from a house cricket (Acheta domesticus).</title>
        <authorList>
            <person name="Spergser J."/>
            <person name="Busse H.-J."/>
        </authorList>
    </citation>
    <scope>NUCLEOTIDE SEQUENCE [LARGE SCALE GENOMIC DNA]</scope>
    <source>
        <strain evidence="5 6">F2A</strain>
    </source>
</reference>
<sequence length="339" mass="38016">MINGHGDDGYQYPIITANFSSNVYHQSDLSGLEQYLAQHIEAIYSYPEPDAVSIRKLLAEQANITDSCISVTNGATEAIYLIAQAFVGSKTTIASPVFSEYADACEIHQHQLQHVFNISDIPAETELCWLCSPNNPTGEVYSEQQLLTLFKQYPTTYFVIDQSYAAFAENALLAIDKVIQYPNVIVLHSMTKKFAIPGLRLGYLVANSDLIARINYFRMPWSVNSLAIVAGKYLLQHANELQVYLLTLLQQTKQLQQALAAFKQLQVLPTQTHYFLVKLLNGKSAAELKNYLANKHHLLIRDAANFVGLDQYYFRVASQSVAQNNQLVAAIGEWLTEQQ</sequence>
<dbReference type="InterPro" id="IPR004838">
    <property type="entry name" value="NHTrfase_class1_PyrdxlP-BS"/>
</dbReference>
<organism evidence="5 6">
    <name type="scientific">Entomomonas asaccharolytica</name>
    <dbReference type="NCBI Taxonomy" id="2785331"/>
    <lineage>
        <taxon>Bacteria</taxon>
        <taxon>Pseudomonadati</taxon>
        <taxon>Pseudomonadota</taxon>
        <taxon>Gammaproteobacteria</taxon>
        <taxon>Pseudomonadales</taxon>
        <taxon>Pseudomonadaceae</taxon>
        <taxon>Entomomonas</taxon>
    </lineage>
</organism>
<dbReference type="GO" id="GO:0008483">
    <property type="term" value="F:transaminase activity"/>
    <property type="evidence" value="ECO:0007669"/>
    <property type="project" value="UniProtKB-KW"/>
</dbReference>
<dbReference type="SUPFAM" id="SSF53383">
    <property type="entry name" value="PLP-dependent transferases"/>
    <property type="match status" value="1"/>
</dbReference>